<dbReference type="GO" id="GO:0016829">
    <property type="term" value="F:lyase activity"/>
    <property type="evidence" value="ECO:0007669"/>
    <property type="project" value="UniProtKB-UniRule"/>
</dbReference>
<dbReference type="Proteomes" id="UP000051451">
    <property type="component" value="Unassembled WGS sequence"/>
</dbReference>
<comment type="function">
    <text evidence="2">Involved in the biosynthesis of a nickel-pincer cofactor ((SCS)Ni(II) pincer complex). Binds Ni(2+), and functions in nickel delivery to pyridinium-3,5-bisthiocarboxylic acid mononucleotide (P2TMN), to form the mature cofactor. Is thus probably required for the activation of nickel-pincer cofactor-dependent enzymes.</text>
</comment>
<dbReference type="GO" id="GO:0051604">
    <property type="term" value="P:protein maturation"/>
    <property type="evidence" value="ECO:0007669"/>
    <property type="project" value="UniProtKB-UniRule"/>
</dbReference>
<keyword evidence="4" id="KW-1185">Reference proteome</keyword>
<keyword evidence="2" id="KW-0456">Lyase</keyword>
<dbReference type="GeneID" id="98319599"/>
<dbReference type="PANTHER" id="PTHR36566">
    <property type="entry name" value="NICKEL INSERTION PROTEIN-RELATED"/>
    <property type="match status" value="1"/>
</dbReference>
<dbReference type="STRING" id="1423750.FC89_GL001738"/>
<proteinExistence type="inferred from homology"/>
<evidence type="ECO:0000256" key="2">
    <source>
        <dbReference type="HAMAP-Rule" id="MF_01074"/>
    </source>
</evidence>
<evidence type="ECO:0000313" key="3">
    <source>
        <dbReference type="EMBL" id="KRM05267.1"/>
    </source>
</evidence>
<dbReference type="Gene3D" id="3.30.70.1380">
    <property type="entry name" value="Transcriptional regulatory protein pf0864 domain like"/>
    <property type="match status" value="1"/>
</dbReference>
<dbReference type="EMBL" id="AZGB01000022">
    <property type="protein sequence ID" value="KRM05267.1"/>
    <property type="molecule type" value="Genomic_DNA"/>
</dbReference>
<evidence type="ECO:0000256" key="1">
    <source>
        <dbReference type="ARBA" id="ARBA00022596"/>
    </source>
</evidence>
<dbReference type="OrthoDB" id="9765625at2"/>
<organism evidence="3 4">
    <name type="scientific">Liquorilactobacillus ghanensis DSM 18630</name>
    <dbReference type="NCBI Taxonomy" id="1423750"/>
    <lineage>
        <taxon>Bacteria</taxon>
        <taxon>Bacillati</taxon>
        <taxon>Bacillota</taxon>
        <taxon>Bacilli</taxon>
        <taxon>Lactobacillales</taxon>
        <taxon>Lactobacillaceae</taxon>
        <taxon>Liquorilactobacillus</taxon>
    </lineage>
</organism>
<gene>
    <name evidence="2" type="primary">larC</name>
    <name evidence="3" type="ORF">FC89_GL001738</name>
</gene>
<protein>
    <recommendedName>
        <fullName evidence="2">Pyridinium-3,5-bisthiocarboxylic acid mononucleotide nickel insertion protein</fullName>
        <shortName evidence="2">P2TMN nickel insertion protein</shortName>
        <ecNumber evidence="2">4.99.1.12</ecNumber>
    </recommendedName>
    <alternativeName>
        <fullName evidence="2">Nickel-pincer cofactor biosynthesis protein LarC</fullName>
    </alternativeName>
</protein>
<dbReference type="PANTHER" id="PTHR36566:SF1">
    <property type="entry name" value="PYRIDINIUM-3,5-BISTHIOCARBOXYLIC ACID MONONUCLEOTIDE NICKEL INSERTION PROTEIN"/>
    <property type="match status" value="1"/>
</dbReference>
<name>A0A0R1VR44_9LACO</name>
<dbReference type="EC" id="4.99.1.12" evidence="2"/>
<dbReference type="InterPro" id="IPR002822">
    <property type="entry name" value="Ni_insertion"/>
</dbReference>
<dbReference type="AlphaFoldDB" id="A0A0R1VR44"/>
<sequence>MKTLVLDAFSGISGDMFLGALFDLGLSRSALEKELAKLNVGGYQLQVKRTSHSSIYGTDFDVILADQQIKDNGITEHGHHHGRSFATIKQLIERSNLNDSVKQRTLKLFQEIALAEAHVHQKEISEIHFHEVGAIDSIVDLTGAAIALDLMKIDQVIVNNLADGTGTIKIAHGIVPVPVPAVMQLRVGTKISVHLRPEVKTELITPTGMALVKCFATGFDTNPDGILEKTGYGFGKREIGSLNALRASIYNSLLSNQAVEQKQDQVMLIETNLDDITGEQLADAITDLLERGAKDAWSEPIVMKKGRPAYKLCLLVEPRQRQILIKYLFAKTPAIGVRQKLLQREIMQRKIKLIATSYGELHIKELTYADISKITFEHQELVRLATLNHCSLTELKTKILAEIRQNPQMKGI</sequence>
<dbReference type="RefSeq" id="WP_057872322.1">
    <property type="nucleotide sequence ID" value="NZ_AZGB01000022.1"/>
</dbReference>
<dbReference type="NCBIfam" id="TIGR00299">
    <property type="entry name" value="nickel pincer cofactor biosynthesis protein LarC"/>
    <property type="match status" value="1"/>
</dbReference>
<comment type="catalytic activity">
    <reaction evidence="2">
        <text>Ni(II)-pyridinium-3,5-bisthiocarboxylate mononucleotide = pyridinium-3,5-bisthiocarboxylate mononucleotide + Ni(2+)</text>
        <dbReference type="Rhea" id="RHEA:54784"/>
        <dbReference type="ChEBI" id="CHEBI:49786"/>
        <dbReference type="ChEBI" id="CHEBI:137372"/>
        <dbReference type="ChEBI" id="CHEBI:137373"/>
        <dbReference type="EC" id="4.99.1.12"/>
    </reaction>
</comment>
<keyword evidence="1 2" id="KW-0533">Nickel</keyword>
<dbReference type="HAMAP" id="MF_01074">
    <property type="entry name" value="LarC"/>
    <property type="match status" value="1"/>
</dbReference>
<dbReference type="PATRIC" id="fig|1423750.3.peg.1783"/>
<accession>A0A0R1VR44</accession>
<comment type="caution">
    <text evidence="3">The sequence shown here is derived from an EMBL/GenBank/DDBJ whole genome shotgun (WGS) entry which is preliminary data.</text>
</comment>
<comment type="similarity">
    <text evidence="2">Belongs to the LarC family.</text>
</comment>
<dbReference type="GO" id="GO:0016151">
    <property type="term" value="F:nickel cation binding"/>
    <property type="evidence" value="ECO:0007669"/>
    <property type="project" value="UniProtKB-UniRule"/>
</dbReference>
<dbReference type="Pfam" id="PF01969">
    <property type="entry name" value="Ni_insertion"/>
    <property type="match status" value="1"/>
</dbReference>
<evidence type="ECO:0000313" key="4">
    <source>
        <dbReference type="Proteomes" id="UP000051451"/>
    </source>
</evidence>
<reference evidence="3 4" key="1">
    <citation type="journal article" date="2015" name="Genome Announc.">
        <title>Expanding the biotechnology potential of lactobacilli through comparative genomics of 213 strains and associated genera.</title>
        <authorList>
            <person name="Sun Z."/>
            <person name="Harris H.M."/>
            <person name="McCann A."/>
            <person name="Guo C."/>
            <person name="Argimon S."/>
            <person name="Zhang W."/>
            <person name="Yang X."/>
            <person name="Jeffery I.B."/>
            <person name="Cooney J.C."/>
            <person name="Kagawa T.F."/>
            <person name="Liu W."/>
            <person name="Song Y."/>
            <person name="Salvetti E."/>
            <person name="Wrobel A."/>
            <person name="Rasinkangas P."/>
            <person name="Parkhill J."/>
            <person name="Rea M.C."/>
            <person name="O'Sullivan O."/>
            <person name="Ritari J."/>
            <person name="Douillard F.P."/>
            <person name="Paul Ross R."/>
            <person name="Yang R."/>
            <person name="Briner A.E."/>
            <person name="Felis G.E."/>
            <person name="de Vos W.M."/>
            <person name="Barrangou R."/>
            <person name="Klaenhammer T.R."/>
            <person name="Caufield P.W."/>
            <person name="Cui Y."/>
            <person name="Zhang H."/>
            <person name="O'Toole P.W."/>
        </authorList>
    </citation>
    <scope>NUCLEOTIDE SEQUENCE [LARGE SCALE GENOMIC DNA]</scope>
    <source>
        <strain evidence="3 4">DSM 18630</strain>
    </source>
</reference>